<dbReference type="AlphaFoldDB" id="A0A0E9S240"/>
<evidence type="ECO:0000313" key="1">
    <source>
        <dbReference type="EMBL" id="JAH35341.1"/>
    </source>
</evidence>
<accession>A0A0E9S240</accession>
<organism evidence="1">
    <name type="scientific">Anguilla anguilla</name>
    <name type="common">European freshwater eel</name>
    <name type="synonym">Muraena anguilla</name>
    <dbReference type="NCBI Taxonomy" id="7936"/>
    <lineage>
        <taxon>Eukaryota</taxon>
        <taxon>Metazoa</taxon>
        <taxon>Chordata</taxon>
        <taxon>Craniata</taxon>
        <taxon>Vertebrata</taxon>
        <taxon>Euteleostomi</taxon>
        <taxon>Actinopterygii</taxon>
        <taxon>Neopterygii</taxon>
        <taxon>Teleostei</taxon>
        <taxon>Anguilliformes</taxon>
        <taxon>Anguillidae</taxon>
        <taxon>Anguilla</taxon>
    </lineage>
</organism>
<sequence>MMGLNACDLLISHESLCPYRAAMSGSQPADG</sequence>
<protein>
    <submittedName>
        <fullName evidence="1">Uncharacterized protein</fullName>
    </submittedName>
</protein>
<proteinExistence type="predicted"/>
<reference evidence="1" key="1">
    <citation type="submission" date="2014-11" db="EMBL/GenBank/DDBJ databases">
        <authorList>
            <person name="Amaro Gonzalez C."/>
        </authorList>
    </citation>
    <scope>NUCLEOTIDE SEQUENCE</scope>
</reference>
<dbReference type="EMBL" id="GBXM01073236">
    <property type="protein sequence ID" value="JAH35341.1"/>
    <property type="molecule type" value="Transcribed_RNA"/>
</dbReference>
<reference evidence="1" key="2">
    <citation type="journal article" date="2015" name="Fish Shellfish Immunol.">
        <title>Early steps in the European eel (Anguilla anguilla)-Vibrio vulnificus interaction in the gills: Role of the RtxA13 toxin.</title>
        <authorList>
            <person name="Callol A."/>
            <person name="Pajuelo D."/>
            <person name="Ebbesson L."/>
            <person name="Teles M."/>
            <person name="MacKenzie S."/>
            <person name="Amaro C."/>
        </authorList>
    </citation>
    <scope>NUCLEOTIDE SEQUENCE</scope>
</reference>
<name>A0A0E9S240_ANGAN</name>